<dbReference type="EMBL" id="BTGU01000021">
    <property type="protein sequence ID" value="GMN45850.1"/>
    <property type="molecule type" value="Genomic_DNA"/>
</dbReference>
<dbReference type="Pfam" id="PF00027">
    <property type="entry name" value="cNMP_binding"/>
    <property type="match status" value="1"/>
</dbReference>
<sequence length="632" mass="72125">MVTMQSSHVQFVYAASSRIRHFSRAAAPLSLRKKIPWWNQILDPGSEFVAKWNHVLLVACLIAMFLDPLYFYLPEIGGPACMEIDLGLGILVTFFRTVADSFYLLHIVIKFRTAFIAPSSRIFGRGELVADPCAIAARYLASDFVIDLAAALPLPQAMQVAGASWYVLSIQRQYQCWKLECDKEMNATHSPSCQPSFLDCSSLSNPERRFWLQGTQVLTNCDPLKDDKNFEFGMFAEAFTSEIASSNFMEKYFYCLWWGLRSLSSYGQSIVASTFSGEILFSILICSAGLVLFSHLIGNMQTYLQSNSARLEEWRIKRRDTEEWMRHRQLPLELQERVRRFVQYKWIATRGVDEESILQELPLDLRRQIQGHLCLALVRRVPFFAQMDDQLLDAICERLVSSLNTKDTYIIREGDPVNEMLFIIRGQLESSTTDGGRSGFFNCISLRPGDFCGEELLTWALMPTSSLNLPCSTRTVRSLTEVEAFALRAEDLKFVASQFKRLHSKRLQQAFRYYSHQWRTWGSCYIQVAWRRYWKRKLAVELARHEEEFFYNNVAEQEFDDFDICGLSAEDVGEANVGAEGSSSGGYGQLGPTVLASKFAANTRRGANQKVPAIDMPKKLFKPEDPDFSADL</sequence>
<evidence type="ECO:0000256" key="6">
    <source>
        <dbReference type="ARBA" id="ARBA00023065"/>
    </source>
</evidence>
<dbReference type="GO" id="GO:0005249">
    <property type="term" value="F:voltage-gated potassium channel activity"/>
    <property type="evidence" value="ECO:0007669"/>
    <property type="project" value="InterPro"/>
</dbReference>
<gene>
    <name evidence="15" type="ORF">TIFTF001_015039</name>
</gene>
<keyword evidence="3" id="KW-0813">Transport</keyword>
<keyword evidence="5 13" id="KW-1133">Transmembrane helix</keyword>
<proteinExistence type="inferred from homology"/>
<keyword evidence="16" id="KW-1185">Reference proteome</keyword>
<evidence type="ECO:0000256" key="5">
    <source>
        <dbReference type="ARBA" id="ARBA00022989"/>
    </source>
</evidence>
<name>A0AA88D662_FICCA</name>
<evidence type="ECO:0000256" key="3">
    <source>
        <dbReference type="ARBA" id="ARBA00022448"/>
    </source>
</evidence>
<keyword evidence="10" id="KW-0407">Ion channel</keyword>
<keyword evidence="4 13" id="KW-0812">Transmembrane</keyword>
<evidence type="ECO:0000259" key="14">
    <source>
        <dbReference type="PROSITE" id="PS50042"/>
    </source>
</evidence>
<dbReference type="Gene3D" id="1.10.287.630">
    <property type="entry name" value="Helix hairpin bin"/>
    <property type="match status" value="1"/>
</dbReference>
<keyword evidence="7 13" id="KW-0472">Membrane</keyword>
<dbReference type="SMART" id="SM00100">
    <property type="entry name" value="cNMP"/>
    <property type="match status" value="1"/>
</dbReference>
<dbReference type="InterPro" id="IPR000595">
    <property type="entry name" value="cNMP-bd_dom"/>
</dbReference>
<evidence type="ECO:0000313" key="16">
    <source>
        <dbReference type="Proteomes" id="UP001187192"/>
    </source>
</evidence>
<organism evidence="15 16">
    <name type="scientific">Ficus carica</name>
    <name type="common">Common fig</name>
    <dbReference type="NCBI Taxonomy" id="3494"/>
    <lineage>
        <taxon>Eukaryota</taxon>
        <taxon>Viridiplantae</taxon>
        <taxon>Streptophyta</taxon>
        <taxon>Embryophyta</taxon>
        <taxon>Tracheophyta</taxon>
        <taxon>Spermatophyta</taxon>
        <taxon>Magnoliopsida</taxon>
        <taxon>eudicotyledons</taxon>
        <taxon>Gunneridae</taxon>
        <taxon>Pentapetalae</taxon>
        <taxon>rosids</taxon>
        <taxon>fabids</taxon>
        <taxon>Rosales</taxon>
        <taxon>Moraceae</taxon>
        <taxon>Ficeae</taxon>
        <taxon>Ficus</taxon>
    </lineage>
</organism>
<dbReference type="PROSITE" id="PS50042">
    <property type="entry name" value="CNMP_BINDING_3"/>
    <property type="match status" value="1"/>
</dbReference>
<comment type="caution">
    <text evidence="15">The sequence shown here is derived from an EMBL/GenBank/DDBJ whole genome shotgun (WGS) entry which is preliminary data.</text>
</comment>
<feature type="transmembrane region" description="Helical" evidence="13">
    <location>
        <begin position="55"/>
        <end position="74"/>
    </location>
</feature>
<keyword evidence="6" id="KW-0406">Ion transport</keyword>
<evidence type="ECO:0000256" key="4">
    <source>
        <dbReference type="ARBA" id="ARBA00022692"/>
    </source>
</evidence>
<dbReference type="Gene3D" id="2.60.120.10">
    <property type="entry name" value="Jelly Rolls"/>
    <property type="match status" value="1"/>
</dbReference>
<keyword evidence="9" id="KW-1071">Ligand-gated ion channel</keyword>
<evidence type="ECO:0000256" key="10">
    <source>
        <dbReference type="ARBA" id="ARBA00023303"/>
    </source>
</evidence>
<comment type="function">
    <text evidence="11">Cyclic nucleotide-gated channel involved in the establishment of both rhizobial and mycorrhizal associations. Required for full activation of nuclear-localized Ca(2+) oscillations by Nod and Myc factors. Simultaneous activation of the K(+)-permeable channel DMI1 and the Ca(2+) channel CNGC15 can give rise to sustained Ca(2+) oscillations. May function during fertilization in both female and male gametophytic Ca(2+) signaling.</text>
</comment>
<protein>
    <recommendedName>
        <fullName evidence="14">Cyclic nucleotide-binding domain-containing protein</fullName>
    </recommendedName>
</protein>
<evidence type="ECO:0000313" key="15">
    <source>
        <dbReference type="EMBL" id="GMN45850.1"/>
    </source>
</evidence>
<dbReference type="PANTHER" id="PTHR45651:SF114">
    <property type="entry name" value="CYCLIC NUCLEOTIDE-GATED ION CHANNEL 16-RELATED"/>
    <property type="match status" value="1"/>
</dbReference>
<evidence type="ECO:0000256" key="2">
    <source>
        <dbReference type="ARBA" id="ARBA00010486"/>
    </source>
</evidence>
<dbReference type="PRINTS" id="PR01463">
    <property type="entry name" value="EAGCHANLFMLY"/>
</dbReference>
<evidence type="ECO:0000256" key="9">
    <source>
        <dbReference type="ARBA" id="ARBA00023286"/>
    </source>
</evidence>
<evidence type="ECO:0000256" key="11">
    <source>
        <dbReference type="ARBA" id="ARBA00056117"/>
    </source>
</evidence>
<comment type="subunit">
    <text evidence="12">Interacts (via N-terminus) with DMI1 (via c-terminus). The Nod factor has no effect on this interaction, implying that the complex is maintained after activation.</text>
</comment>
<accession>A0AA88D662</accession>
<dbReference type="CDD" id="cd00038">
    <property type="entry name" value="CAP_ED"/>
    <property type="match status" value="1"/>
</dbReference>
<reference evidence="15" key="1">
    <citation type="submission" date="2023-07" db="EMBL/GenBank/DDBJ databases">
        <title>draft genome sequence of fig (Ficus carica).</title>
        <authorList>
            <person name="Takahashi T."/>
            <person name="Nishimura K."/>
        </authorList>
    </citation>
    <scope>NUCLEOTIDE SEQUENCE</scope>
</reference>
<dbReference type="AlphaFoldDB" id="A0AA88D662"/>
<dbReference type="SUPFAM" id="SSF81324">
    <property type="entry name" value="Voltage-gated potassium channels"/>
    <property type="match status" value="1"/>
</dbReference>
<dbReference type="GO" id="GO:0044325">
    <property type="term" value="F:transmembrane transporter binding"/>
    <property type="evidence" value="ECO:0007669"/>
    <property type="project" value="UniProtKB-ARBA"/>
</dbReference>
<comment type="subcellular location">
    <subcellularLocation>
        <location evidence="1">Nucleus membrane</location>
        <topology evidence="1">Multi-pass membrane protein</topology>
    </subcellularLocation>
</comment>
<evidence type="ECO:0000256" key="13">
    <source>
        <dbReference type="SAM" id="Phobius"/>
    </source>
</evidence>
<keyword evidence="8" id="KW-0539">Nucleus</keyword>
<dbReference type="InterPro" id="IPR003938">
    <property type="entry name" value="K_chnl_volt-dep_EAG/ELK/ERG"/>
</dbReference>
<dbReference type="FunFam" id="2.60.120.10:FF:000024">
    <property type="entry name" value="Cyclic nucleotide-gated ion channel 1"/>
    <property type="match status" value="1"/>
</dbReference>
<dbReference type="Proteomes" id="UP001187192">
    <property type="component" value="Unassembled WGS sequence"/>
</dbReference>
<evidence type="ECO:0000256" key="12">
    <source>
        <dbReference type="ARBA" id="ARBA00064416"/>
    </source>
</evidence>
<evidence type="ECO:0000256" key="1">
    <source>
        <dbReference type="ARBA" id="ARBA00004232"/>
    </source>
</evidence>
<dbReference type="InterPro" id="IPR018490">
    <property type="entry name" value="cNMP-bd_dom_sf"/>
</dbReference>
<dbReference type="SUPFAM" id="SSF51206">
    <property type="entry name" value="cAMP-binding domain-like"/>
    <property type="match status" value="1"/>
</dbReference>
<dbReference type="PANTHER" id="PTHR45651">
    <property type="entry name" value="CYCLIC NUCLEOTIDE-GATED ION CHANNEL 15-RELATED-RELATED"/>
    <property type="match status" value="1"/>
</dbReference>
<dbReference type="FunFam" id="1.10.287.630:FF:000003">
    <property type="entry name" value="Cyclic nucleotide-gated ion channel 1"/>
    <property type="match status" value="1"/>
</dbReference>
<feature type="domain" description="Cyclic nucleotide-binding" evidence="14">
    <location>
        <begin position="383"/>
        <end position="466"/>
    </location>
</feature>
<dbReference type="InterPro" id="IPR014710">
    <property type="entry name" value="RmlC-like_jellyroll"/>
</dbReference>
<feature type="transmembrane region" description="Helical" evidence="13">
    <location>
        <begin position="86"/>
        <end position="105"/>
    </location>
</feature>
<dbReference type="GO" id="GO:0031965">
    <property type="term" value="C:nuclear membrane"/>
    <property type="evidence" value="ECO:0007669"/>
    <property type="project" value="UniProtKB-SubCell"/>
</dbReference>
<comment type="similarity">
    <text evidence="2">Belongs to the cyclic nucleotide-gated cation channel (TC 1.A.1.5) family.</text>
</comment>
<evidence type="ECO:0000256" key="7">
    <source>
        <dbReference type="ARBA" id="ARBA00023136"/>
    </source>
</evidence>
<evidence type="ECO:0000256" key="8">
    <source>
        <dbReference type="ARBA" id="ARBA00023242"/>
    </source>
</evidence>